<dbReference type="RefSeq" id="WP_309901710.1">
    <property type="nucleotide sequence ID" value="NZ_JAVDRF010000004.1"/>
</dbReference>
<sequence length="373" mass="41191">MNTPRIPRLRIVILGLSITSSWGNGHATTYRALVRALAQRGHEVLFLERDMPWYAQNRDLPQPPFGRTVLYDDLDALRRTHAQAVGDADLVIVGSFVPEGAAVGDWVLAQASGLKAFYDIDTPVTLGLLRRDEAPYLKARQIAAYDLYLSFTGGPTLRRLEREFGSPAARVLYCSVDPLAYFPEAGERDLDLGYMGTYSADRQPTVERLLAEPARRWPAGRFAVAGPQYPPGLAWPANVLPIAHLPPHAHRAFYNRQRFTLNVTRADMIEAGWSPSVRLFEAAACATPIVSDCWAGIDTLLTPGSELFLVERAEEVLDLLRGLPEARRREVGERARARILAQHTSAHRAAELEAHVHALRSASTSREAVGSAS</sequence>
<dbReference type="EMBL" id="JAVDRF010000004">
    <property type="protein sequence ID" value="MDR6536573.1"/>
    <property type="molecule type" value="Genomic_DNA"/>
</dbReference>
<organism evidence="2 3">
    <name type="scientific">Variovorax soli</name>
    <dbReference type="NCBI Taxonomy" id="376815"/>
    <lineage>
        <taxon>Bacteria</taxon>
        <taxon>Pseudomonadati</taxon>
        <taxon>Pseudomonadota</taxon>
        <taxon>Betaproteobacteria</taxon>
        <taxon>Burkholderiales</taxon>
        <taxon>Comamonadaceae</taxon>
        <taxon>Variovorax</taxon>
    </lineage>
</organism>
<dbReference type="SUPFAM" id="SSF53756">
    <property type="entry name" value="UDP-Glycosyltransferase/glycogen phosphorylase"/>
    <property type="match status" value="1"/>
</dbReference>
<dbReference type="Pfam" id="PF13524">
    <property type="entry name" value="Glyco_trans_1_2"/>
    <property type="match status" value="1"/>
</dbReference>
<dbReference type="InterPro" id="IPR055259">
    <property type="entry name" value="YkvP/CgeB_Glyco_trans-like"/>
</dbReference>
<dbReference type="Gene3D" id="3.40.50.2000">
    <property type="entry name" value="Glycogen Phosphorylase B"/>
    <property type="match status" value="2"/>
</dbReference>
<evidence type="ECO:0000259" key="1">
    <source>
        <dbReference type="Pfam" id="PF13524"/>
    </source>
</evidence>
<dbReference type="Proteomes" id="UP001184230">
    <property type="component" value="Unassembled WGS sequence"/>
</dbReference>
<gene>
    <name evidence="2" type="ORF">J2739_002346</name>
</gene>
<protein>
    <submittedName>
        <fullName evidence="2">Spore maturation protein CgeB</fullName>
    </submittedName>
</protein>
<comment type="caution">
    <text evidence="2">The sequence shown here is derived from an EMBL/GenBank/DDBJ whole genome shotgun (WGS) entry which is preliminary data.</text>
</comment>
<keyword evidence="3" id="KW-1185">Reference proteome</keyword>
<evidence type="ECO:0000313" key="2">
    <source>
        <dbReference type="EMBL" id="MDR6536573.1"/>
    </source>
</evidence>
<accession>A0ABU1NDN7</accession>
<name>A0ABU1NDN7_9BURK</name>
<reference evidence="2 3" key="1">
    <citation type="submission" date="2023-07" db="EMBL/GenBank/DDBJ databases">
        <title>Sorghum-associated microbial communities from plants grown in Nebraska, USA.</title>
        <authorList>
            <person name="Schachtman D."/>
        </authorList>
    </citation>
    <scope>NUCLEOTIDE SEQUENCE [LARGE SCALE GENOMIC DNA]</scope>
    <source>
        <strain evidence="2 3">DS1781</strain>
    </source>
</reference>
<proteinExistence type="predicted"/>
<evidence type="ECO:0000313" key="3">
    <source>
        <dbReference type="Proteomes" id="UP001184230"/>
    </source>
</evidence>
<feature type="domain" description="Spore protein YkvP/CgeB glycosyl transferase-like" evidence="1">
    <location>
        <begin position="208"/>
        <end position="353"/>
    </location>
</feature>